<dbReference type="InterPro" id="IPR051820">
    <property type="entry name" value="FAD-binding_MO"/>
</dbReference>
<dbReference type="GO" id="GO:0050660">
    <property type="term" value="F:flavin adenine dinucleotide binding"/>
    <property type="evidence" value="ECO:0007669"/>
    <property type="project" value="InterPro"/>
</dbReference>
<protein>
    <submittedName>
        <fullName evidence="8">NAD(P)/FAD-dependent oxidoreductase</fullName>
    </submittedName>
</protein>
<accession>A0A418MDZ2</accession>
<dbReference type="PANTHER" id="PTHR43872:SF1">
    <property type="entry name" value="MONOOXYGENASE, PUTATIVE (AFU_ORTHOLOGUE AFUA_8G02570)-RELATED"/>
    <property type="match status" value="1"/>
</dbReference>
<evidence type="ECO:0000256" key="5">
    <source>
        <dbReference type="ARBA" id="ARBA00022857"/>
    </source>
</evidence>
<evidence type="ECO:0000256" key="4">
    <source>
        <dbReference type="ARBA" id="ARBA00022827"/>
    </source>
</evidence>
<keyword evidence="3" id="KW-0285">Flavoprotein</keyword>
<reference evidence="8 9" key="1">
    <citation type="submission" date="2018-08" db="EMBL/GenBank/DDBJ databases">
        <title>Fibrisoma montanum sp. nov., isolated from Danxia mountain soil.</title>
        <authorList>
            <person name="Huang Y."/>
        </authorList>
    </citation>
    <scope>NUCLEOTIDE SEQUENCE [LARGE SCALE GENOMIC DNA]</scope>
    <source>
        <strain evidence="8 9">HYT19</strain>
    </source>
</reference>
<dbReference type="PANTHER" id="PTHR43872">
    <property type="entry name" value="MONOOXYGENASE, PUTATIVE (AFU_ORTHOLOGUE AFUA_8G02570)-RELATED"/>
    <property type="match status" value="1"/>
</dbReference>
<organism evidence="8 9">
    <name type="scientific">Fibrisoma montanum</name>
    <dbReference type="NCBI Taxonomy" id="2305895"/>
    <lineage>
        <taxon>Bacteria</taxon>
        <taxon>Pseudomonadati</taxon>
        <taxon>Bacteroidota</taxon>
        <taxon>Cytophagia</taxon>
        <taxon>Cytophagales</taxon>
        <taxon>Spirosomataceae</taxon>
        <taxon>Fibrisoma</taxon>
    </lineage>
</organism>
<comment type="caution">
    <text evidence="8">The sequence shown here is derived from an EMBL/GenBank/DDBJ whole genome shotgun (WGS) entry which is preliminary data.</text>
</comment>
<keyword evidence="9" id="KW-1185">Reference proteome</keyword>
<dbReference type="SUPFAM" id="SSF51905">
    <property type="entry name" value="FAD/NAD(P)-binding domain"/>
    <property type="match status" value="1"/>
</dbReference>
<keyword evidence="5" id="KW-0521">NADP</keyword>
<sequence length="495" mass="55219">MSAVPFPSDEKPLDVLIVGAGLSGIGTACWLQTECPDKQYAILEARDTIGGTWDLFRYPGIRSDSDMHTLGYVFKPWSKPKAIADGESIRQYIEETAREYGVTQHIHFGYKVVAAAWSSEQACWTLEAEHRATGDRHTVRARFLCMCSGYYSYEEAYRPTFAGENDFEGLIVLPQFWPKDLDYTGKRVVVVGSGATAVTLVPAMASSAAHVTMLQRSPTYIVALPSQDTVAQGLRRLLPERMAYGLTRWKNLTLSMLTFRIARGLPAFTRQRIVRMAAEQLGPDYAVDTHFRPRYNPWDQRLCVVPDGDLFQAIREGKASVVTDEIDQFTPTGLKLRSGEELPADVVVLATGLTIKLLGGMQLTVDGQVCQANQLMMYKGMMLSDVPNFAIAFGYTNASWTLKTDLTAGYVCRLLRYMDQHNHAIAVPRREADVQPQPLLNFTSGYVQRAGSVLPQQGSRRPWQVYQNYLQDMLTIRFGRINDGVMQFGPAGGLP</sequence>
<evidence type="ECO:0000256" key="6">
    <source>
        <dbReference type="ARBA" id="ARBA00023002"/>
    </source>
</evidence>
<evidence type="ECO:0000313" key="9">
    <source>
        <dbReference type="Proteomes" id="UP000283523"/>
    </source>
</evidence>
<evidence type="ECO:0000256" key="2">
    <source>
        <dbReference type="ARBA" id="ARBA00010139"/>
    </source>
</evidence>
<comment type="cofactor">
    <cofactor evidence="1">
        <name>FAD</name>
        <dbReference type="ChEBI" id="CHEBI:57692"/>
    </cofactor>
</comment>
<dbReference type="InterPro" id="IPR036188">
    <property type="entry name" value="FAD/NAD-bd_sf"/>
</dbReference>
<keyword evidence="6" id="KW-0560">Oxidoreductase</keyword>
<dbReference type="InterPro" id="IPR020946">
    <property type="entry name" value="Flavin_mOase-like"/>
</dbReference>
<dbReference type="AlphaFoldDB" id="A0A418MDZ2"/>
<dbReference type="EMBL" id="QXED01000002">
    <property type="protein sequence ID" value="RIV25012.1"/>
    <property type="molecule type" value="Genomic_DNA"/>
</dbReference>
<dbReference type="GO" id="GO:0050661">
    <property type="term" value="F:NADP binding"/>
    <property type="evidence" value="ECO:0007669"/>
    <property type="project" value="InterPro"/>
</dbReference>
<evidence type="ECO:0000256" key="7">
    <source>
        <dbReference type="ARBA" id="ARBA00023033"/>
    </source>
</evidence>
<dbReference type="Proteomes" id="UP000283523">
    <property type="component" value="Unassembled WGS sequence"/>
</dbReference>
<dbReference type="FunFam" id="3.50.50.60:FF:000228">
    <property type="entry name" value="FAD-containing monooxygenase EthA"/>
    <property type="match status" value="1"/>
</dbReference>
<proteinExistence type="inferred from homology"/>
<name>A0A418MDZ2_9BACT</name>
<dbReference type="OrthoDB" id="9778740at2"/>
<evidence type="ECO:0000313" key="8">
    <source>
        <dbReference type="EMBL" id="RIV25012.1"/>
    </source>
</evidence>
<dbReference type="Gene3D" id="3.50.50.60">
    <property type="entry name" value="FAD/NAD(P)-binding domain"/>
    <property type="match status" value="3"/>
</dbReference>
<evidence type="ECO:0000256" key="1">
    <source>
        <dbReference type="ARBA" id="ARBA00001974"/>
    </source>
</evidence>
<dbReference type="Pfam" id="PF00743">
    <property type="entry name" value="FMO-like"/>
    <property type="match status" value="1"/>
</dbReference>
<comment type="similarity">
    <text evidence="2">Belongs to the FAD-binding monooxygenase family.</text>
</comment>
<keyword evidence="4" id="KW-0274">FAD</keyword>
<dbReference type="Pfam" id="PF13450">
    <property type="entry name" value="NAD_binding_8"/>
    <property type="match status" value="1"/>
</dbReference>
<dbReference type="RefSeq" id="WP_119666899.1">
    <property type="nucleotide sequence ID" value="NZ_QXED01000002.1"/>
</dbReference>
<dbReference type="GO" id="GO:0004499">
    <property type="term" value="F:N,N-dimethylaniline monooxygenase activity"/>
    <property type="evidence" value="ECO:0007669"/>
    <property type="project" value="InterPro"/>
</dbReference>
<gene>
    <name evidence="8" type="ORF">DYU11_06750</name>
</gene>
<keyword evidence="7" id="KW-0503">Monooxygenase</keyword>
<evidence type="ECO:0000256" key="3">
    <source>
        <dbReference type="ARBA" id="ARBA00022630"/>
    </source>
</evidence>